<sequence length="365" mass="40571">MKRFLFSFLLFAVYLSACIAILNYSLENKILDLDAIKTSDATEITRDQDVSTYKSVIDPEITVNDQEDKVNSVPTTDSLVLDNPDALEQAQGSLATVDVENDDLPYVDDQQTVQVLQGDGYFNITLPDGSNLLECQDYTIVYRNKSKVKIPYSCREYGLAIRAYLRENPQSKLKITTFHDDKESEQIGEARADYIIKLLTGVGIEESSMVAVVKKANLDIAKGYATGGVNLELFDSSIPEVEKNAKFPTNDVDEPINRRKTLLAQKFSSGFQGVYYYGDTRFTSYLSQVKSILRSNPSAQVYVYSYAEKSGDSKENYAVTRDNASTARKLMIQNGIDKTKIEAVAQGEKSSGTSGTNQCIILVVK</sequence>
<evidence type="ECO:0000313" key="2">
    <source>
        <dbReference type="EMBL" id="AZQ44403.1"/>
    </source>
</evidence>
<dbReference type="KEGG" id="noj:EJ995_09175"/>
<protein>
    <recommendedName>
        <fullName evidence="1">OmpA-like domain-containing protein</fullName>
    </recommendedName>
</protein>
<dbReference type="Proteomes" id="UP000279600">
    <property type="component" value="Chromosome"/>
</dbReference>
<dbReference type="InterPro" id="IPR006665">
    <property type="entry name" value="OmpA-like"/>
</dbReference>
<dbReference type="EMBL" id="CP034549">
    <property type="protein sequence ID" value="AZQ44403.1"/>
    <property type="molecule type" value="Genomic_DNA"/>
</dbReference>
<gene>
    <name evidence="2" type="ORF">EJ995_09175</name>
</gene>
<evidence type="ECO:0000313" key="3">
    <source>
        <dbReference type="Proteomes" id="UP000279600"/>
    </source>
</evidence>
<feature type="domain" description="OmpA-like" evidence="1">
    <location>
        <begin position="286"/>
        <end position="354"/>
    </location>
</feature>
<reference evidence="2 3" key="1">
    <citation type="submission" date="2018-12" db="EMBL/GenBank/DDBJ databases">
        <title>Complete genome of Nonlabens sp. MJ115.</title>
        <authorList>
            <person name="Choi H.S."/>
            <person name="Jung J."/>
        </authorList>
    </citation>
    <scope>NUCLEOTIDE SEQUENCE [LARGE SCALE GENOMIC DNA]</scope>
    <source>
        <strain evidence="2 3">MJ115</strain>
    </source>
</reference>
<dbReference type="AlphaFoldDB" id="A0A3S9MZB2"/>
<organism evidence="2 3">
    <name type="scientific">Nonlabens ponticola</name>
    <dbReference type="NCBI Taxonomy" id="2496866"/>
    <lineage>
        <taxon>Bacteria</taxon>
        <taxon>Pseudomonadati</taxon>
        <taxon>Bacteroidota</taxon>
        <taxon>Flavobacteriia</taxon>
        <taxon>Flavobacteriales</taxon>
        <taxon>Flavobacteriaceae</taxon>
        <taxon>Nonlabens</taxon>
    </lineage>
</organism>
<dbReference type="OrthoDB" id="1143051at2"/>
<name>A0A3S9MZB2_9FLAO</name>
<evidence type="ECO:0000259" key="1">
    <source>
        <dbReference type="Pfam" id="PF00691"/>
    </source>
</evidence>
<proteinExistence type="predicted"/>
<dbReference type="SUPFAM" id="SSF103088">
    <property type="entry name" value="OmpA-like"/>
    <property type="match status" value="1"/>
</dbReference>
<dbReference type="Gene3D" id="3.30.1330.60">
    <property type="entry name" value="OmpA-like domain"/>
    <property type="match status" value="1"/>
</dbReference>
<dbReference type="RefSeq" id="WP_126447809.1">
    <property type="nucleotide sequence ID" value="NZ_CP034549.1"/>
</dbReference>
<dbReference type="Pfam" id="PF00691">
    <property type="entry name" value="OmpA"/>
    <property type="match status" value="1"/>
</dbReference>
<dbReference type="InterPro" id="IPR036737">
    <property type="entry name" value="OmpA-like_sf"/>
</dbReference>
<keyword evidence="3" id="KW-1185">Reference proteome</keyword>
<accession>A0A3S9MZB2</accession>